<accession>A0A4D6WVI0</accession>
<keyword evidence="1" id="KW-0472">Membrane</keyword>
<keyword evidence="1" id="KW-0812">Transmembrane</keyword>
<dbReference type="AlphaFoldDB" id="A0A4D6WVI0"/>
<dbReference type="PANTHER" id="PTHR34214">
    <property type="match status" value="1"/>
</dbReference>
<protein>
    <submittedName>
        <fullName evidence="2">Uncharacterized protein</fullName>
    </submittedName>
</protein>
<keyword evidence="2" id="KW-0934">Plastid</keyword>
<evidence type="ECO:0000256" key="1">
    <source>
        <dbReference type="SAM" id="Phobius"/>
    </source>
</evidence>
<feature type="transmembrane region" description="Helical" evidence="1">
    <location>
        <begin position="68"/>
        <end position="92"/>
    </location>
</feature>
<sequence length="167" mass="20032">MSISKHHCPVPFDQQPLNEYLALQKSWLFTWSTYETKLYLYNIFLISNILIISLGLFLYFLFVHAISLYTLLLIDLLFVNIFLLCIIIRIYLGWSYIVKRLLSSTVFYEESGWYDGQVWVKTAEILIQDRLIGLYQIMPFMSRIKYTVCWLIINLIILIYSFIYFYV</sequence>
<geneLocation type="plastid" evidence="2"/>
<evidence type="ECO:0000313" key="2">
    <source>
        <dbReference type="EMBL" id="QCI07659.1"/>
    </source>
</evidence>
<feature type="transmembrane region" description="Helical" evidence="1">
    <location>
        <begin position="146"/>
        <end position="166"/>
    </location>
</feature>
<organism evidence="2">
    <name type="scientific">Nitophyllum punctatum</name>
    <dbReference type="NCBI Taxonomy" id="158729"/>
    <lineage>
        <taxon>Eukaryota</taxon>
        <taxon>Rhodophyta</taxon>
        <taxon>Florideophyceae</taxon>
        <taxon>Rhodymeniophycidae</taxon>
        <taxon>Ceramiales</taxon>
        <taxon>Delesseriaceae</taxon>
        <taxon>Nitophylloideae</taxon>
        <taxon>Nitophyllum</taxon>
    </lineage>
</organism>
<dbReference type="PANTHER" id="PTHR34214:SF1">
    <property type="entry name" value="DUF1230 FAMILY PROTEIN"/>
    <property type="match status" value="1"/>
</dbReference>
<proteinExistence type="predicted"/>
<reference evidence="2" key="2">
    <citation type="submission" date="2019-04" db="EMBL/GenBank/DDBJ databases">
        <authorList>
            <person name="Pasella M."/>
        </authorList>
    </citation>
    <scope>NUCLEOTIDE SEQUENCE</scope>
    <source>
        <strain evidence="2">PD2930</strain>
    </source>
</reference>
<keyword evidence="1" id="KW-1133">Transmembrane helix</keyword>
<gene>
    <name evidence="2" type="primary">ycf36</name>
</gene>
<dbReference type="Pfam" id="PF06799">
    <property type="entry name" value="CGLD27-like"/>
    <property type="match status" value="1"/>
</dbReference>
<name>A0A4D6WVI0_9FLOR</name>
<reference evidence="2" key="1">
    <citation type="journal article" date="2019" name="Mol. Phylogenet. Evol.">
        <title>Morphological evolution and classification of the red algal order Ceramiales inferred using plastid phylogenomics.</title>
        <authorList>
            <person name="Diaz-Tapia P."/>
            <person name="Pasella M.M."/>
            <person name="Verbruggen H."/>
            <person name="Maggs C.A."/>
        </authorList>
    </citation>
    <scope>NUCLEOTIDE SEQUENCE</scope>
    <source>
        <strain evidence="2">PD2930</strain>
    </source>
</reference>
<dbReference type="InterPro" id="IPR009631">
    <property type="entry name" value="CGLD27-like"/>
</dbReference>
<dbReference type="EMBL" id="MK814699">
    <property type="protein sequence ID" value="QCI07659.1"/>
    <property type="molecule type" value="Genomic_DNA"/>
</dbReference>
<feature type="transmembrane region" description="Helical" evidence="1">
    <location>
        <begin position="38"/>
        <end position="62"/>
    </location>
</feature>